<dbReference type="PROSITE" id="PS50011">
    <property type="entry name" value="PROTEIN_KINASE_DOM"/>
    <property type="match status" value="1"/>
</dbReference>
<dbReference type="SUPFAM" id="SSF56112">
    <property type="entry name" value="Protein kinase-like (PK-like)"/>
    <property type="match status" value="1"/>
</dbReference>
<keyword evidence="2" id="KW-0418">Kinase</keyword>
<gene>
    <name evidence="2" type="ORF">FA15DRAFT_643605</name>
</gene>
<dbReference type="AlphaFoldDB" id="A0A5C3KRF7"/>
<reference evidence="2 3" key="1">
    <citation type="journal article" date="2019" name="Nat. Ecol. Evol.">
        <title>Megaphylogeny resolves global patterns of mushroom evolution.</title>
        <authorList>
            <person name="Varga T."/>
            <person name="Krizsan K."/>
            <person name="Foldi C."/>
            <person name="Dima B."/>
            <person name="Sanchez-Garcia M."/>
            <person name="Sanchez-Ramirez S."/>
            <person name="Szollosi G.J."/>
            <person name="Szarkandi J.G."/>
            <person name="Papp V."/>
            <person name="Albert L."/>
            <person name="Andreopoulos W."/>
            <person name="Angelini C."/>
            <person name="Antonin V."/>
            <person name="Barry K.W."/>
            <person name="Bougher N.L."/>
            <person name="Buchanan P."/>
            <person name="Buyck B."/>
            <person name="Bense V."/>
            <person name="Catcheside P."/>
            <person name="Chovatia M."/>
            <person name="Cooper J."/>
            <person name="Damon W."/>
            <person name="Desjardin D."/>
            <person name="Finy P."/>
            <person name="Geml J."/>
            <person name="Haridas S."/>
            <person name="Hughes K."/>
            <person name="Justo A."/>
            <person name="Karasinski D."/>
            <person name="Kautmanova I."/>
            <person name="Kiss B."/>
            <person name="Kocsube S."/>
            <person name="Kotiranta H."/>
            <person name="LaButti K.M."/>
            <person name="Lechner B.E."/>
            <person name="Liimatainen K."/>
            <person name="Lipzen A."/>
            <person name="Lukacs Z."/>
            <person name="Mihaltcheva S."/>
            <person name="Morgado L.N."/>
            <person name="Niskanen T."/>
            <person name="Noordeloos M.E."/>
            <person name="Ohm R.A."/>
            <person name="Ortiz-Santana B."/>
            <person name="Ovrebo C."/>
            <person name="Racz N."/>
            <person name="Riley R."/>
            <person name="Savchenko A."/>
            <person name="Shiryaev A."/>
            <person name="Soop K."/>
            <person name="Spirin V."/>
            <person name="Szebenyi C."/>
            <person name="Tomsovsky M."/>
            <person name="Tulloss R.E."/>
            <person name="Uehling J."/>
            <person name="Grigoriev I.V."/>
            <person name="Vagvolgyi C."/>
            <person name="Papp T."/>
            <person name="Martin F.M."/>
            <person name="Miettinen O."/>
            <person name="Hibbett D.S."/>
            <person name="Nagy L.G."/>
        </authorList>
    </citation>
    <scope>NUCLEOTIDE SEQUENCE [LARGE SCALE GENOMIC DNA]</scope>
    <source>
        <strain evidence="2 3">CBS 121175</strain>
    </source>
</reference>
<dbReference type="Proteomes" id="UP000307440">
    <property type="component" value="Unassembled WGS sequence"/>
</dbReference>
<dbReference type="InterPro" id="IPR000719">
    <property type="entry name" value="Prot_kinase_dom"/>
</dbReference>
<evidence type="ECO:0000259" key="1">
    <source>
        <dbReference type="PROSITE" id="PS50011"/>
    </source>
</evidence>
<proteinExistence type="predicted"/>
<sequence>MTVPTLSKGLLPGETYWRDRYDWFLGQGYRLRSRFKPDWTPSWLKDNSISVLAEDYLSFWKTDFNDALTVADDRHVVLKRINEHEHPNEVEILRYLNREEISADPRNHCTPLLAVLQAPEDEGYKIIVMPILRQYDRPEFDSLGEVVDFIRQLLEGFIFLHEHRVAHRDVRVDNIMMDPSSFGFERFHFCRPEKTFDYKRRVEAQFTRTERQPKYLLIDFGFSTQYRPEEMPPSELPMAATDLSLPELENHDKPCNPFPVDVYYVGNMLRMDFIDGDPQDRERKGMRRCEFLRPLVDAMIKRNPEDRVTMIEAAEVFEKIVEGLSVWELRSRPTPVRGNDYYATTSIDRFKKHVLHWRRKLWYMARRVPPIPHHSEHS</sequence>
<organism evidence="2 3">
    <name type="scientific">Coprinopsis marcescibilis</name>
    <name type="common">Agaric fungus</name>
    <name type="synonym">Psathyrella marcescibilis</name>
    <dbReference type="NCBI Taxonomy" id="230819"/>
    <lineage>
        <taxon>Eukaryota</taxon>
        <taxon>Fungi</taxon>
        <taxon>Dikarya</taxon>
        <taxon>Basidiomycota</taxon>
        <taxon>Agaricomycotina</taxon>
        <taxon>Agaricomycetes</taxon>
        <taxon>Agaricomycetidae</taxon>
        <taxon>Agaricales</taxon>
        <taxon>Agaricineae</taxon>
        <taxon>Psathyrellaceae</taxon>
        <taxon>Coprinopsis</taxon>
    </lineage>
</organism>
<dbReference type="EMBL" id="ML210232">
    <property type="protein sequence ID" value="TFK22807.1"/>
    <property type="molecule type" value="Genomic_DNA"/>
</dbReference>
<dbReference type="Pfam" id="PF00069">
    <property type="entry name" value="Pkinase"/>
    <property type="match status" value="1"/>
</dbReference>
<dbReference type="GO" id="GO:0004672">
    <property type="term" value="F:protein kinase activity"/>
    <property type="evidence" value="ECO:0007669"/>
    <property type="project" value="InterPro"/>
</dbReference>
<keyword evidence="2" id="KW-0808">Transferase</keyword>
<dbReference type="STRING" id="230819.A0A5C3KRF7"/>
<dbReference type="GO" id="GO:0005524">
    <property type="term" value="F:ATP binding"/>
    <property type="evidence" value="ECO:0007669"/>
    <property type="project" value="InterPro"/>
</dbReference>
<dbReference type="InterPro" id="IPR011009">
    <property type="entry name" value="Kinase-like_dom_sf"/>
</dbReference>
<dbReference type="SMART" id="SM00220">
    <property type="entry name" value="S_TKc"/>
    <property type="match status" value="1"/>
</dbReference>
<keyword evidence="3" id="KW-1185">Reference proteome</keyword>
<dbReference type="PANTHER" id="PTHR44167">
    <property type="entry name" value="OVARIAN-SPECIFIC SERINE/THREONINE-PROTEIN KINASE LOK-RELATED"/>
    <property type="match status" value="1"/>
</dbReference>
<dbReference type="PANTHER" id="PTHR44167:SF24">
    <property type="entry name" value="SERINE_THREONINE-PROTEIN KINASE CHK2"/>
    <property type="match status" value="1"/>
</dbReference>
<name>A0A5C3KRF7_COPMA</name>
<evidence type="ECO:0000313" key="2">
    <source>
        <dbReference type="EMBL" id="TFK22807.1"/>
    </source>
</evidence>
<protein>
    <submittedName>
        <fullName evidence="2">Other/AgaK1 protein kinase</fullName>
    </submittedName>
</protein>
<accession>A0A5C3KRF7</accession>
<dbReference type="OrthoDB" id="5987198at2759"/>
<feature type="domain" description="Protein kinase" evidence="1">
    <location>
        <begin position="19"/>
        <end position="321"/>
    </location>
</feature>
<dbReference type="Gene3D" id="1.10.510.10">
    <property type="entry name" value="Transferase(Phosphotransferase) domain 1"/>
    <property type="match status" value="1"/>
</dbReference>
<evidence type="ECO:0000313" key="3">
    <source>
        <dbReference type="Proteomes" id="UP000307440"/>
    </source>
</evidence>